<evidence type="ECO:0000313" key="3">
    <source>
        <dbReference type="Proteomes" id="UP000198704"/>
    </source>
</evidence>
<sequence length="585" mass="64010">MRVLLVSSAFNSMTQRFFVELSDAGHDVAVEVYAGDEERLAEAFAVFRPDLAIAPFLTRAIPERLWRAYLTLIVHPGIEGDRGPSALDWAIQERWDLWGVTLLQAEAEMDAGPIWATRTFPLRQAPKSSIYRREVIDGAVACLWEALANLERPGFQPRPLDYAAPTALGRLRPSMKQADRRIDWSRHETAEILAHIHAADGVPGVLDELYGRPVYLHAACAEPRLRGEPGQVIARSESGAICRATVDGAVWIGRLKPKQEGGIKLSAVQVLGDALPADLPVIAPSEELAYPNPVEEVRIEHQGDIIRLRFDFHNGAMSTAQCRQLQAAFEQARARSPKVIVLAGGDDLWSNGIHLNEIEASADAAAESWANIVAMDDLIRAIILATDTVVVAAVGRNVGAGGAILPLAADFVLVREGVVLNPHYRNMGWLYGSEYWTYLLPRRVGWERAVALTEGCLPISARRAAEIDLADQAIAGEAFDLAVQAFAAAKIEGHAAITARKQAARDADEAQRPLAQYRRAELTQMYRNFFQPDSPYHRARNAFVFKRPACWSPASVRLLASTAEPGGIAPPTLSETCRPPAAVGF</sequence>
<accession>A0A1G9YF17</accession>
<dbReference type="Gene3D" id="3.40.50.12230">
    <property type="match status" value="1"/>
</dbReference>
<dbReference type="CDD" id="cd06558">
    <property type="entry name" value="crotonase-like"/>
    <property type="match status" value="1"/>
</dbReference>
<dbReference type="InterPro" id="IPR011034">
    <property type="entry name" value="Formyl_transferase-like_C_sf"/>
</dbReference>
<dbReference type="PIRSF" id="PIRSF006787">
    <property type="entry name" value="Hydrgn_mat_HoxX"/>
    <property type="match status" value="1"/>
</dbReference>
<keyword evidence="3" id="KW-1185">Reference proteome</keyword>
<dbReference type="EMBL" id="FNHS01000005">
    <property type="protein sequence ID" value="SDN07176.1"/>
    <property type="molecule type" value="Genomic_DNA"/>
</dbReference>
<organism evidence="2 3">
    <name type="scientific">Methylobacterium phyllostachyos</name>
    <dbReference type="NCBI Taxonomy" id="582672"/>
    <lineage>
        <taxon>Bacteria</taxon>
        <taxon>Pseudomonadati</taxon>
        <taxon>Pseudomonadota</taxon>
        <taxon>Alphaproteobacteria</taxon>
        <taxon>Hyphomicrobiales</taxon>
        <taxon>Methylobacteriaceae</taxon>
        <taxon>Methylobacterium</taxon>
    </lineage>
</organism>
<gene>
    <name evidence="2" type="ORF">SAMN05216360_105276</name>
</gene>
<dbReference type="SUPFAM" id="SSF50486">
    <property type="entry name" value="FMT C-terminal domain-like"/>
    <property type="match status" value="1"/>
</dbReference>
<dbReference type="InterPro" id="IPR047180">
    <property type="entry name" value="HoxX-like"/>
</dbReference>
<dbReference type="InterPro" id="IPR036477">
    <property type="entry name" value="Formyl_transf_N_sf"/>
</dbReference>
<proteinExistence type="predicted"/>
<evidence type="ECO:0000259" key="1">
    <source>
        <dbReference type="Pfam" id="PF02911"/>
    </source>
</evidence>
<dbReference type="AlphaFoldDB" id="A0A1G9YF17"/>
<evidence type="ECO:0000313" key="2">
    <source>
        <dbReference type="EMBL" id="SDN07176.1"/>
    </source>
</evidence>
<dbReference type="STRING" id="582672.SAMN05216360_105276"/>
<dbReference type="Pfam" id="PF00378">
    <property type="entry name" value="ECH_1"/>
    <property type="match status" value="1"/>
</dbReference>
<dbReference type="PANTHER" id="PTHR43388:SF1">
    <property type="entry name" value="HYDROGENASE MATURATION FACTOR HOXX"/>
    <property type="match status" value="1"/>
</dbReference>
<dbReference type="Pfam" id="PF02911">
    <property type="entry name" value="Formyl_trans_C"/>
    <property type="match status" value="1"/>
</dbReference>
<dbReference type="PANTHER" id="PTHR43388">
    <property type="entry name" value="HYDROGENASE MATURATION FACTOR HOXX"/>
    <property type="match status" value="1"/>
</dbReference>
<dbReference type="InterPro" id="IPR029045">
    <property type="entry name" value="ClpP/crotonase-like_dom_sf"/>
</dbReference>
<feature type="domain" description="Formyl transferase C-terminal" evidence="1">
    <location>
        <begin position="175"/>
        <end position="259"/>
    </location>
</feature>
<dbReference type="CDD" id="cd08650">
    <property type="entry name" value="FMT_core_HypX_N"/>
    <property type="match status" value="1"/>
</dbReference>
<dbReference type="OrthoDB" id="580992at2"/>
<name>A0A1G9YF17_9HYPH</name>
<protein>
    <submittedName>
        <fullName evidence="2">Putative two-component system protein, hydrogenase maturation factor HypX/HoxX</fullName>
    </submittedName>
</protein>
<dbReference type="SUPFAM" id="SSF53328">
    <property type="entry name" value="Formyltransferase"/>
    <property type="match status" value="1"/>
</dbReference>
<dbReference type="InterPro" id="IPR005793">
    <property type="entry name" value="Formyl_trans_C"/>
</dbReference>
<dbReference type="InterPro" id="IPR009188">
    <property type="entry name" value="NiFe-hyd_mat_HypX/HoxX"/>
</dbReference>
<dbReference type="CDD" id="cd08701">
    <property type="entry name" value="FMT_C_HypX"/>
    <property type="match status" value="1"/>
</dbReference>
<dbReference type="InterPro" id="IPR001753">
    <property type="entry name" value="Enoyl-CoA_hydra/iso"/>
</dbReference>
<dbReference type="Gene3D" id="3.90.226.10">
    <property type="entry name" value="2-enoyl-CoA Hydratase, Chain A, domain 1"/>
    <property type="match status" value="1"/>
</dbReference>
<dbReference type="RefSeq" id="WP_091715540.1">
    <property type="nucleotide sequence ID" value="NZ_FNHS01000005.1"/>
</dbReference>
<reference evidence="3" key="1">
    <citation type="submission" date="2016-10" db="EMBL/GenBank/DDBJ databases">
        <authorList>
            <person name="Varghese N."/>
            <person name="Submissions S."/>
        </authorList>
    </citation>
    <scope>NUCLEOTIDE SEQUENCE [LARGE SCALE GENOMIC DNA]</scope>
    <source>
        <strain evidence="3">BL47</strain>
    </source>
</reference>
<dbReference type="Proteomes" id="UP000198704">
    <property type="component" value="Unassembled WGS sequence"/>
</dbReference>
<dbReference type="SUPFAM" id="SSF52096">
    <property type="entry name" value="ClpP/crotonase"/>
    <property type="match status" value="1"/>
</dbReference>
<dbReference type="GO" id="GO:0003824">
    <property type="term" value="F:catalytic activity"/>
    <property type="evidence" value="ECO:0007669"/>
    <property type="project" value="InterPro"/>
</dbReference>